<dbReference type="SUPFAM" id="SSF81624">
    <property type="entry name" value="N-terminal domain of MutM-like DNA repair proteins"/>
    <property type="match status" value="1"/>
</dbReference>
<dbReference type="GO" id="GO:0003906">
    <property type="term" value="F:DNA-(apurinic or apyrimidinic site) endonuclease activity"/>
    <property type="evidence" value="ECO:0007669"/>
    <property type="project" value="InterPro"/>
</dbReference>
<dbReference type="InterPro" id="IPR012319">
    <property type="entry name" value="FPG_cat"/>
</dbReference>
<feature type="domain" description="Formamidopyrimidine-DNA glycosylase catalytic" evidence="1">
    <location>
        <begin position="2"/>
        <end position="116"/>
    </location>
</feature>
<reference evidence="2" key="1">
    <citation type="submission" date="2018-05" db="EMBL/GenBank/DDBJ databases">
        <authorList>
            <person name="Lanie J.A."/>
            <person name="Ng W.-L."/>
            <person name="Kazmierczak K.M."/>
            <person name="Andrzejewski T.M."/>
            <person name="Davidsen T.M."/>
            <person name="Wayne K.J."/>
            <person name="Tettelin H."/>
            <person name="Glass J.I."/>
            <person name="Rusch D."/>
            <person name="Podicherti R."/>
            <person name="Tsui H.-C.T."/>
            <person name="Winkler M.E."/>
        </authorList>
    </citation>
    <scope>NUCLEOTIDE SEQUENCE</scope>
</reference>
<evidence type="ECO:0000313" key="2">
    <source>
        <dbReference type="EMBL" id="SVC00431.1"/>
    </source>
</evidence>
<dbReference type="Gene3D" id="3.20.190.10">
    <property type="entry name" value="MutM-like, N-terminal"/>
    <property type="match status" value="1"/>
</dbReference>
<dbReference type="EMBL" id="UINC01068100">
    <property type="protein sequence ID" value="SVC00431.1"/>
    <property type="molecule type" value="Genomic_DNA"/>
</dbReference>
<dbReference type="InterPro" id="IPR035937">
    <property type="entry name" value="FPG_N"/>
</dbReference>
<dbReference type="GO" id="GO:0006284">
    <property type="term" value="P:base-excision repair"/>
    <property type="evidence" value="ECO:0007669"/>
    <property type="project" value="InterPro"/>
</dbReference>
<dbReference type="CDD" id="cd08966">
    <property type="entry name" value="EcFpg-like_N"/>
    <property type="match status" value="1"/>
</dbReference>
<accession>A0A382IP29</accession>
<sequence>MPELPDVQTVVNYLQPSISRENIQSLESPNRYYAVLENGSPLDYNNFLIGKKIKYVSRRGKYIILNLNSGYLLIHLRMTGKVLLEKPDPENMKYVSFQLNFSDDSSLFFHDVRKFGRIYMSKKLDWLENKLGVEPLSNEFTPNWLYKHLK</sequence>
<feature type="non-terminal residue" evidence="2">
    <location>
        <position position="150"/>
    </location>
</feature>
<dbReference type="GO" id="GO:0019104">
    <property type="term" value="F:DNA N-glycosylase activity"/>
    <property type="evidence" value="ECO:0007669"/>
    <property type="project" value="InterPro"/>
</dbReference>
<dbReference type="SMART" id="SM00898">
    <property type="entry name" value="Fapy_DNA_glyco"/>
    <property type="match status" value="1"/>
</dbReference>
<dbReference type="PROSITE" id="PS51068">
    <property type="entry name" value="FPG_CAT"/>
    <property type="match status" value="1"/>
</dbReference>
<protein>
    <recommendedName>
        <fullName evidence="1">Formamidopyrimidine-DNA glycosylase catalytic domain-containing protein</fullName>
    </recommendedName>
</protein>
<dbReference type="GO" id="GO:0008270">
    <property type="term" value="F:zinc ion binding"/>
    <property type="evidence" value="ECO:0007669"/>
    <property type="project" value="InterPro"/>
</dbReference>
<organism evidence="2">
    <name type="scientific">marine metagenome</name>
    <dbReference type="NCBI Taxonomy" id="408172"/>
    <lineage>
        <taxon>unclassified sequences</taxon>
        <taxon>metagenomes</taxon>
        <taxon>ecological metagenomes</taxon>
    </lineage>
</organism>
<dbReference type="Pfam" id="PF01149">
    <property type="entry name" value="Fapy_DNA_glyco"/>
    <property type="match status" value="1"/>
</dbReference>
<dbReference type="AlphaFoldDB" id="A0A382IP29"/>
<evidence type="ECO:0000259" key="1">
    <source>
        <dbReference type="PROSITE" id="PS51068"/>
    </source>
</evidence>
<gene>
    <name evidence="2" type="ORF">METZ01_LOCUS253285</name>
</gene>
<proteinExistence type="predicted"/>
<name>A0A382IP29_9ZZZZ</name>